<sequence length="122" mass="13462">MWKTSFLISNEKKKGVSHSTSYPSMKNYEGRPSFSPVYSGAPTSPRTGDTSSSLGPWNRVGSKDYYKMNGYTLKSTSATKRALDPSAIPQGKHIIPFFIPSVMNRQMVKEGSGLLKVILLLI</sequence>
<gene>
    <name evidence="2" type="primary">AVEN_138382_1</name>
    <name evidence="2" type="ORF">TNCT_56131</name>
</gene>
<name>A0A8X6KTW7_TRICU</name>
<proteinExistence type="predicted"/>
<keyword evidence="3" id="KW-1185">Reference proteome</keyword>
<comment type="caution">
    <text evidence="2">The sequence shown here is derived from an EMBL/GenBank/DDBJ whole genome shotgun (WGS) entry which is preliminary data.</text>
</comment>
<evidence type="ECO:0000313" key="2">
    <source>
        <dbReference type="EMBL" id="GFQ82233.1"/>
    </source>
</evidence>
<reference evidence="2" key="1">
    <citation type="submission" date="2020-07" db="EMBL/GenBank/DDBJ databases">
        <title>Multicomponent nature underlies the extraordinary mechanical properties of spider dragline silk.</title>
        <authorList>
            <person name="Kono N."/>
            <person name="Nakamura H."/>
            <person name="Mori M."/>
            <person name="Yoshida Y."/>
            <person name="Ohtoshi R."/>
            <person name="Malay A.D."/>
            <person name="Moran D.A.P."/>
            <person name="Tomita M."/>
            <person name="Numata K."/>
            <person name="Arakawa K."/>
        </authorList>
    </citation>
    <scope>NUCLEOTIDE SEQUENCE</scope>
</reference>
<dbReference type="Proteomes" id="UP000887116">
    <property type="component" value="Unassembled WGS sequence"/>
</dbReference>
<protein>
    <submittedName>
        <fullName evidence="2">Uncharacterized protein</fullName>
    </submittedName>
</protein>
<dbReference type="OrthoDB" id="6449166at2759"/>
<evidence type="ECO:0000256" key="1">
    <source>
        <dbReference type="SAM" id="MobiDB-lite"/>
    </source>
</evidence>
<feature type="region of interest" description="Disordered" evidence="1">
    <location>
        <begin position="1"/>
        <end position="56"/>
    </location>
</feature>
<dbReference type="EMBL" id="BMAO01022493">
    <property type="protein sequence ID" value="GFQ82233.1"/>
    <property type="molecule type" value="Genomic_DNA"/>
</dbReference>
<dbReference type="AlphaFoldDB" id="A0A8X6KTW7"/>
<feature type="compositionally biased region" description="Polar residues" evidence="1">
    <location>
        <begin position="41"/>
        <end position="55"/>
    </location>
</feature>
<evidence type="ECO:0000313" key="3">
    <source>
        <dbReference type="Proteomes" id="UP000887116"/>
    </source>
</evidence>
<organism evidence="2 3">
    <name type="scientific">Trichonephila clavata</name>
    <name type="common">Joro spider</name>
    <name type="synonym">Nephila clavata</name>
    <dbReference type="NCBI Taxonomy" id="2740835"/>
    <lineage>
        <taxon>Eukaryota</taxon>
        <taxon>Metazoa</taxon>
        <taxon>Ecdysozoa</taxon>
        <taxon>Arthropoda</taxon>
        <taxon>Chelicerata</taxon>
        <taxon>Arachnida</taxon>
        <taxon>Araneae</taxon>
        <taxon>Araneomorphae</taxon>
        <taxon>Entelegynae</taxon>
        <taxon>Araneoidea</taxon>
        <taxon>Nephilidae</taxon>
        <taxon>Trichonephila</taxon>
    </lineage>
</organism>
<accession>A0A8X6KTW7</accession>